<evidence type="ECO:0000313" key="1">
    <source>
        <dbReference type="EMBL" id="KAI3758207.1"/>
    </source>
</evidence>
<accession>A0ACB9EHC4</accession>
<dbReference type="EMBL" id="CM042048">
    <property type="protein sequence ID" value="KAI3758207.1"/>
    <property type="molecule type" value="Genomic_DNA"/>
</dbReference>
<dbReference type="Proteomes" id="UP001055879">
    <property type="component" value="Linkage Group LG02"/>
</dbReference>
<name>A0ACB9EHC4_ARCLA</name>
<evidence type="ECO:0000313" key="2">
    <source>
        <dbReference type="Proteomes" id="UP001055879"/>
    </source>
</evidence>
<protein>
    <submittedName>
        <fullName evidence="1">Uncharacterized protein</fullName>
    </submittedName>
</protein>
<organism evidence="1 2">
    <name type="scientific">Arctium lappa</name>
    <name type="common">Greater burdock</name>
    <name type="synonym">Lappa major</name>
    <dbReference type="NCBI Taxonomy" id="4217"/>
    <lineage>
        <taxon>Eukaryota</taxon>
        <taxon>Viridiplantae</taxon>
        <taxon>Streptophyta</taxon>
        <taxon>Embryophyta</taxon>
        <taxon>Tracheophyta</taxon>
        <taxon>Spermatophyta</taxon>
        <taxon>Magnoliopsida</taxon>
        <taxon>eudicotyledons</taxon>
        <taxon>Gunneridae</taxon>
        <taxon>Pentapetalae</taxon>
        <taxon>asterids</taxon>
        <taxon>campanulids</taxon>
        <taxon>Asterales</taxon>
        <taxon>Asteraceae</taxon>
        <taxon>Carduoideae</taxon>
        <taxon>Cardueae</taxon>
        <taxon>Arctiinae</taxon>
        <taxon>Arctium</taxon>
    </lineage>
</organism>
<proteinExistence type="predicted"/>
<reference evidence="2" key="1">
    <citation type="journal article" date="2022" name="Mol. Ecol. Resour.">
        <title>The genomes of chicory, endive, great burdock and yacon provide insights into Asteraceae palaeo-polyploidization history and plant inulin production.</title>
        <authorList>
            <person name="Fan W."/>
            <person name="Wang S."/>
            <person name="Wang H."/>
            <person name="Wang A."/>
            <person name="Jiang F."/>
            <person name="Liu H."/>
            <person name="Zhao H."/>
            <person name="Xu D."/>
            <person name="Zhang Y."/>
        </authorList>
    </citation>
    <scope>NUCLEOTIDE SEQUENCE [LARGE SCALE GENOMIC DNA]</scope>
    <source>
        <strain evidence="2">cv. Niubang</strain>
    </source>
</reference>
<comment type="caution">
    <text evidence="1">The sequence shown here is derived from an EMBL/GenBank/DDBJ whole genome shotgun (WGS) entry which is preliminary data.</text>
</comment>
<gene>
    <name evidence="1" type="ORF">L6452_05760</name>
</gene>
<keyword evidence="2" id="KW-1185">Reference proteome</keyword>
<reference evidence="1 2" key="2">
    <citation type="journal article" date="2022" name="Mol. Ecol. Resour.">
        <title>The genomes of chicory, endive, great burdock and yacon provide insights into Asteraceae paleo-polyploidization history and plant inulin production.</title>
        <authorList>
            <person name="Fan W."/>
            <person name="Wang S."/>
            <person name="Wang H."/>
            <person name="Wang A."/>
            <person name="Jiang F."/>
            <person name="Liu H."/>
            <person name="Zhao H."/>
            <person name="Xu D."/>
            <person name="Zhang Y."/>
        </authorList>
    </citation>
    <scope>NUCLEOTIDE SEQUENCE [LARGE SCALE GENOMIC DNA]</scope>
    <source>
        <strain evidence="2">cv. Niubang</strain>
    </source>
</reference>
<sequence length="87" mass="9835">MKAVRNHLHSHRQFGMEDKRKTLAISLLSRFSFCDSLPPPSLATSGDSPYLYPSKTAIHFSQDSPHFPIKCFNRSLSLSVAVKCRQD</sequence>